<name>A0A5M6CMY6_9BACT</name>
<protein>
    <recommendedName>
        <fullName evidence="4">Outer membrane protein beta-barrel domain-containing protein</fullName>
    </recommendedName>
</protein>
<dbReference type="RefSeq" id="WP_150031148.1">
    <property type="nucleotide sequence ID" value="NZ_VWSH01000001.1"/>
</dbReference>
<sequence length="259" mass="29021">MKKHIALLLLSVLSFSKMTAQSNGGVTLPGNELNNIDSSKIGKVDSLIINKTDSSTTAKKKEPKPPYVHQFRIGIDVARLATNFIYKDKKGYEMQFDYLLRSKNYAVFEAGFGKNAVDYTNLKYDNTGAFFKIGIDKNVIDIVNDHDYDIFFIGIRYGMGFGKRSDATFLVPSYFGSPSEGTSPEESYFIHWLELNLGLRVEIFKQVFVGWNARIKFLLNSGEFQQLAPSYVPGYGAGDKSTVAGGNFYINYAIRWGGK</sequence>
<gene>
    <name evidence="2" type="ORF">F0919_02565</name>
</gene>
<reference evidence="2 3" key="1">
    <citation type="submission" date="2019-09" db="EMBL/GenBank/DDBJ databases">
        <title>Genome sequence and assembly of Taibaiella sp.</title>
        <authorList>
            <person name="Chhetri G."/>
        </authorList>
    </citation>
    <scope>NUCLEOTIDE SEQUENCE [LARGE SCALE GENOMIC DNA]</scope>
    <source>
        <strain evidence="2 3">KVB11</strain>
    </source>
</reference>
<dbReference type="InterPro" id="IPR046111">
    <property type="entry name" value="DUF6048"/>
</dbReference>
<keyword evidence="1" id="KW-0732">Signal</keyword>
<keyword evidence="3" id="KW-1185">Reference proteome</keyword>
<feature type="signal peptide" evidence="1">
    <location>
        <begin position="1"/>
        <end position="20"/>
    </location>
</feature>
<dbReference type="AlphaFoldDB" id="A0A5M6CMY6"/>
<accession>A0A5M6CMY6</accession>
<organism evidence="2 3">
    <name type="scientific">Taibaiella lutea</name>
    <dbReference type="NCBI Taxonomy" id="2608001"/>
    <lineage>
        <taxon>Bacteria</taxon>
        <taxon>Pseudomonadati</taxon>
        <taxon>Bacteroidota</taxon>
        <taxon>Chitinophagia</taxon>
        <taxon>Chitinophagales</taxon>
        <taxon>Chitinophagaceae</taxon>
        <taxon>Taibaiella</taxon>
    </lineage>
</organism>
<proteinExistence type="predicted"/>
<feature type="chain" id="PRO_5024406796" description="Outer membrane protein beta-barrel domain-containing protein" evidence="1">
    <location>
        <begin position="21"/>
        <end position="259"/>
    </location>
</feature>
<evidence type="ECO:0000313" key="2">
    <source>
        <dbReference type="EMBL" id="KAA5536571.1"/>
    </source>
</evidence>
<evidence type="ECO:0000313" key="3">
    <source>
        <dbReference type="Proteomes" id="UP000323632"/>
    </source>
</evidence>
<evidence type="ECO:0008006" key="4">
    <source>
        <dbReference type="Google" id="ProtNLM"/>
    </source>
</evidence>
<evidence type="ECO:0000256" key="1">
    <source>
        <dbReference type="SAM" id="SignalP"/>
    </source>
</evidence>
<dbReference type="EMBL" id="VWSH01000001">
    <property type="protein sequence ID" value="KAA5536571.1"/>
    <property type="molecule type" value="Genomic_DNA"/>
</dbReference>
<dbReference type="Proteomes" id="UP000323632">
    <property type="component" value="Unassembled WGS sequence"/>
</dbReference>
<comment type="caution">
    <text evidence="2">The sequence shown here is derived from an EMBL/GenBank/DDBJ whole genome shotgun (WGS) entry which is preliminary data.</text>
</comment>
<dbReference type="Pfam" id="PF19515">
    <property type="entry name" value="DUF6048"/>
    <property type="match status" value="1"/>
</dbReference>